<keyword evidence="1" id="KW-0732">Signal</keyword>
<organism evidence="2 3">
    <name type="scientific">Frigoriglobus tundricola</name>
    <dbReference type="NCBI Taxonomy" id="2774151"/>
    <lineage>
        <taxon>Bacteria</taxon>
        <taxon>Pseudomonadati</taxon>
        <taxon>Planctomycetota</taxon>
        <taxon>Planctomycetia</taxon>
        <taxon>Gemmatales</taxon>
        <taxon>Gemmataceae</taxon>
        <taxon>Frigoriglobus</taxon>
    </lineage>
</organism>
<dbReference type="RefSeq" id="WP_171469087.1">
    <property type="nucleotide sequence ID" value="NZ_CP053452.2"/>
</dbReference>
<feature type="signal peptide" evidence="1">
    <location>
        <begin position="1"/>
        <end position="23"/>
    </location>
</feature>
<dbReference type="Proteomes" id="UP000503447">
    <property type="component" value="Chromosome"/>
</dbReference>
<evidence type="ECO:0000313" key="2">
    <source>
        <dbReference type="EMBL" id="QJW92743.1"/>
    </source>
</evidence>
<evidence type="ECO:0000256" key="1">
    <source>
        <dbReference type="SAM" id="SignalP"/>
    </source>
</evidence>
<evidence type="ECO:0008006" key="4">
    <source>
        <dbReference type="Google" id="ProtNLM"/>
    </source>
</evidence>
<feature type="chain" id="PRO_5026894434" description="Outer membrane lipoprotein-sorting protein" evidence="1">
    <location>
        <begin position="24"/>
        <end position="251"/>
    </location>
</feature>
<dbReference type="KEGG" id="ftj:FTUN_0240"/>
<keyword evidence="3" id="KW-1185">Reference proteome</keyword>
<sequence>MSQFRHAVLAFGFVIAATVPARADDAADARALVEKAVKAHGGQEKLDKLPAITVKFKGTFHGMGDGIPMTGEVTTQGPDQQRIDIEVEAGGQKIPILIVVDGDKGWSKIAKDTNELGKDELGEAKEQAYAGWVATLAPLKGKQFKLATVGEIMIEKRPALGVKVSSKGHRDVDLYFDKETGLLVKSESRVKEEGSGQEVTEESFPSEYKEIQGTKQAMKFTVKRNGKLYMEGESTDVQLAEKLDASTFAKP</sequence>
<dbReference type="AlphaFoldDB" id="A0A6M5YHK5"/>
<proteinExistence type="predicted"/>
<accession>A0A6M5YHK5</accession>
<reference evidence="3" key="1">
    <citation type="submission" date="2020-05" db="EMBL/GenBank/DDBJ databases">
        <title>Frigoriglobus tundricola gen. nov., sp. nov., a psychrotolerant cellulolytic planctomycete of the family Gemmataceae with two divergent copies of 16S rRNA gene.</title>
        <authorList>
            <person name="Kulichevskaya I.S."/>
            <person name="Ivanova A.A."/>
            <person name="Naumoff D.G."/>
            <person name="Beletsky A.V."/>
            <person name="Rijpstra W.I.C."/>
            <person name="Sinninghe Damste J.S."/>
            <person name="Mardanov A.V."/>
            <person name="Ravin N.V."/>
            <person name="Dedysh S.N."/>
        </authorList>
    </citation>
    <scope>NUCLEOTIDE SEQUENCE [LARGE SCALE GENOMIC DNA]</scope>
    <source>
        <strain evidence="3">PL17</strain>
    </source>
</reference>
<name>A0A6M5YHK5_9BACT</name>
<dbReference type="EMBL" id="CP053452">
    <property type="protein sequence ID" value="QJW92743.1"/>
    <property type="molecule type" value="Genomic_DNA"/>
</dbReference>
<gene>
    <name evidence="2" type="ORF">FTUN_0240</name>
</gene>
<evidence type="ECO:0000313" key="3">
    <source>
        <dbReference type="Proteomes" id="UP000503447"/>
    </source>
</evidence>
<protein>
    <recommendedName>
        <fullName evidence="4">Outer membrane lipoprotein-sorting protein</fullName>
    </recommendedName>
</protein>